<gene>
    <name evidence="2" type="ORF">H5410_050871</name>
</gene>
<proteinExistence type="predicted"/>
<feature type="compositionally biased region" description="Polar residues" evidence="1">
    <location>
        <begin position="1"/>
        <end position="10"/>
    </location>
</feature>
<protein>
    <submittedName>
        <fullName evidence="2">Uncharacterized protein</fullName>
    </submittedName>
</protein>
<keyword evidence="3" id="KW-1185">Reference proteome</keyword>
<feature type="compositionally biased region" description="Basic and acidic residues" evidence="1">
    <location>
        <begin position="25"/>
        <end position="64"/>
    </location>
</feature>
<accession>A0A9J5WYV6</accession>
<organism evidence="2 3">
    <name type="scientific">Solanum commersonii</name>
    <name type="common">Commerson's wild potato</name>
    <name type="synonym">Commerson's nightshade</name>
    <dbReference type="NCBI Taxonomy" id="4109"/>
    <lineage>
        <taxon>Eukaryota</taxon>
        <taxon>Viridiplantae</taxon>
        <taxon>Streptophyta</taxon>
        <taxon>Embryophyta</taxon>
        <taxon>Tracheophyta</taxon>
        <taxon>Spermatophyta</taxon>
        <taxon>Magnoliopsida</taxon>
        <taxon>eudicotyledons</taxon>
        <taxon>Gunneridae</taxon>
        <taxon>Pentapetalae</taxon>
        <taxon>asterids</taxon>
        <taxon>lamiids</taxon>
        <taxon>Solanales</taxon>
        <taxon>Solanaceae</taxon>
        <taxon>Solanoideae</taxon>
        <taxon>Solaneae</taxon>
        <taxon>Solanum</taxon>
    </lineage>
</organism>
<feature type="region of interest" description="Disordered" evidence="1">
    <location>
        <begin position="1"/>
        <end position="78"/>
    </location>
</feature>
<reference evidence="2 3" key="1">
    <citation type="submission" date="2020-09" db="EMBL/GenBank/DDBJ databases">
        <title>De no assembly of potato wild relative species, Solanum commersonii.</title>
        <authorList>
            <person name="Cho K."/>
        </authorList>
    </citation>
    <scope>NUCLEOTIDE SEQUENCE [LARGE SCALE GENOMIC DNA]</scope>
    <source>
        <strain evidence="2">LZ3.2</strain>
        <tissue evidence="2">Leaf</tissue>
    </source>
</reference>
<dbReference type="EMBL" id="JACXVP010000010">
    <property type="protein sequence ID" value="KAG5580244.1"/>
    <property type="molecule type" value="Genomic_DNA"/>
</dbReference>
<evidence type="ECO:0000313" key="3">
    <source>
        <dbReference type="Proteomes" id="UP000824120"/>
    </source>
</evidence>
<feature type="compositionally biased region" description="Acidic residues" evidence="1">
    <location>
        <begin position="65"/>
        <end position="75"/>
    </location>
</feature>
<name>A0A9J5WYV6_SOLCO</name>
<evidence type="ECO:0000256" key="1">
    <source>
        <dbReference type="SAM" id="MobiDB-lite"/>
    </source>
</evidence>
<comment type="caution">
    <text evidence="2">The sequence shown here is derived from an EMBL/GenBank/DDBJ whole genome shotgun (WGS) entry which is preliminary data.</text>
</comment>
<evidence type="ECO:0000313" key="2">
    <source>
        <dbReference type="EMBL" id="KAG5580244.1"/>
    </source>
</evidence>
<dbReference type="AlphaFoldDB" id="A0A9J5WYV6"/>
<sequence>MEKSSKNSSDLLGEEKSNESSNKNSSEKEKDDESDEDKLSREEKSNESDGDKSGGEEKSDKSESEQSDEKEEEGIESSPDYVKIIVNAIPSIQRFVKNSSSERTIPRIIKWMAATPAYKTNVDPIYQTKEQVDEILSLMRKRQIWFSRHYNQTDLILDLNFYNTLYAQYKNLSDKSLVDGAPPMHEALILFEIDNDMLNTVRLKGLIHMAKSGMEQKEFTL</sequence>
<dbReference type="Proteomes" id="UP000824120">
    <property type="component" value="Chromosome 10"/>
</dbReference>